<feature type="compositionally biased region" description="Basic and acidic residues" evidence="1">
    <location>
        <begin position="1"/>
        <end position="24"/>
    </location>
</feature>
<dbReference type="Proteomes" id="UP001056384">
    <property type="component" value="Chromosome 10"/>
</dbReference>
<keyword evidence="3" id="KW-1185">Reference proteome</keyword>
<evidence type="ECO:0000313" key="2">
    <source>
        <dbReference type="EMBL" id="USW57806.1"/>
    </source>
</evidence>
<protein>
    <submittedName>
        <fullName evidence="2">Uncharacterized protein</fullName>
    </submittedName>
</protein>
<gene>
    <name evidence="2" type="ORF">Slin15195_G111250</name>
</gene>
<organism evidence="2 3">
    <name type="scientific">Septoria linicola</name>
    <dbReference type="NCBI Taxonomy" id="215465"/>
    <lineage>
        <taxon>Eukaryota</taxon>
        <taxon>Fungi</taxon>
        <taxon>Dikarya</taxon>
        <taxon>Ascomycota</taxon>
        <taxon>Pezizomycotina</taxon>
        <taxon>Dothideomycetes</taxon>
        <taxon>Dothideomycetidae</taxon>
        <taxon>Mycosphaerellales</taxon>
        <taxon>Mycosphaerellaceae</taxon>
        <taxon>Septoria</taxon>
    </lineage>
</organism>
<sequence>MSKPEEPTDPIEKSDWDKSSSRFEKYHHHALPPQSPPPTNPYISLHTVNATANTSTPAKMPRIEV</sequence>
<feature type="region of interest" description="Disordered" evidence="1">
    <location>
        <begin position="1"/>
        <end position="44"/>
    </location>
</feature>
<dbReference type="EMBL" id="CP099427">
    <property type="protein sequence ID" value="USW57806.1"/>
    <property type="molecule type" value="Genomic_DNA"/>
</dbReference>
<evidence type="ECO:0000256" key="1">
    <source>
        <dbReference type="SAM" id="MobiDB-lite"/>
    </source>
</evidence>
<reference evidence="2" key="1">
    <citation type="submission" date="2022-06" db="EMBL/GenBank/DDBJ databases">
        <title>Complete genome sequences of two strains of the flax pathogen Septoria linicola.</title>
        <authorList>
            <person name="Lapalu N."/>
            <person name="Simon A."/>
            <person name="Demenou B."/>
            <person name="Paumier D."/>
            <person name="Guillot M.-P."/>
            <person name="Gout L."/>
            <person name="Valade R."/>
        </authorList>
    </citation>
    <scope>NUCLEOTIDE SEQUENCE</scope>
    <source>
        <strain evidence="2">SE15195</strain>
    </source>
</reference>
<evidence type="ECO:0000313" key="3">
    <source>
        <dbReference type="Proteomes" id="UP001056384"/>
    </source>
</evidence>
<name>A0A9Q9B7H5_9PEZI</name>
<accession>A0A9Q9B7H5</accession>
<proteinExistence type="predicted"/>
<dbReference type="AlphaFoldDB" id="A0A9Q9B7H5"/>